<evidence type="ECO:0000256" key="6">
    <source>
        <dbReference type="ARBA" id="ARBA00022803"/>
    </source>
</evidence>
<dbReference type="GO" id="GO:0005737">
    <property type="term" value="C:cytoplasm"/>
    <property type="evidence" value="ECO:0007669"/>
    <property type="project" value="UniProtKB-SubCell"/>
</dbReference>
<dbReference type="FunFam" id="1.25.40.10:FF:000017">
    <property type="entry name" value="NADPH oxidase regulator NoxR"/>
    <property type="match status" value="1"/>
</dbReference>
<organism evidence="7 8">
    <name type="scientific">Neolamprologus brichardi</name>
    <name type="common">Fairy cichlid</name>
    <name type="synonym">Lamprologus brichardi</name>
    <dbReference type="NCBI Taxonomy" id="32507"/>
    <lineage>
        <taxon>Eukaryota</taxon>
        <taxon>Metazoa</taxon>
        <taxon>Chordata</taxon>
        <taxon>Craniata</taxon>
        <taxon>Vertebrata</taxon>
        <taxon>Euteleostomi</taxon>
        <taxon>Actinopterygii</taxon>
        <taxon>Neopterygii</taxon>
        <taxon>Teleostei</taxon>
        <taxon>Neoteleostei</taxon>
        <taxon>Acanthomorphata</taxon>
        <taxon>Ovalentaria</taxon>
        <taxon>Cichlomorphae</taxon>
        <taxon>Cichliformes</taxon>
        <taxon>Cichlidae</taxon>
        <taxon>African cichlids</taxon>
        <taxon>Pseudocrenilabrinae</taxon>
        <taxon>Lamprologini</taxon>
        <taxon>Neolamprologus</taxon>
    </lineage>
</organism>
<dbReference type="STRING" id="32507.ENSNBRP00000013358"/>
<evidence type="ECO:0000313" key="7">
    <source>
        <dbReference type="Ensembl" id="ENSNBRP00000013358.1"/>
    </source>
</evidence>
<accession>A0A3Q4H0N5</accession>
<dbReference type="PANTHER" id="PTHR15175:SF4">
    <property type="entry name" value="NADPH OXIDASE ACTIVATOR 1"/>
    <property type="match status" value="1"/>
</dbReference>
<dbReference type="GeneTree" id="ENSGT00530000063843"/>
<dbReference type="SUPFAM" id="SSF48452">
    <property type="entry name" value="TPR-like"/>
    <property type="match status" value="1"/>
</dbReference>
<protein>
    <submittedName>
        <fullName evidence="7">NADPH oxidase activator 1</fullName>
    </submittedName>
</protein>
<sequence length="240" mass="27281">MLYTELLQLWQHSVEAVDAKDWPTALAKLNEISEPTSRTLFNTASCYLALGQLDLALKALHLTIAKDERLAVAFFQRGAVMMEMGRLEEALSDYIWAQKHMRENVVIDYKQLGLRFKLYSWQVLYNAAAVYCQMGQWEQARDVLLSASQEKGPGRGGSMEAALESIRSKQALDPLLVPEGVVFRPRKQDVEQLQQRDFLGKATVRRECLWYTCLSIHSFSSLCDISDVCTFSINLVLKPI</sequence>
<evidence type="ECO:0000256" key="5">
    <source>
        <dbReference type="ARBA" id="ARBA00022737"/>
    </source>
</evidence>
<dbReference type="InterPro" id="IPR051864">
    <property type="entry name" value="NCF2_NOXA1"/>
</dbReference>
<dbReference type="InterPro" id="IPR011990">
    <property type="entry name" value="TPR-like_helical_dom_sf"/>
</dbReference>
<keyword evidence="4" id="KW-0963">Cytoplasm</keyword>
<evidence type="ECO:0000256" key="3">
    <source>
        <dbReference type="ARBA" id="ARBA00022443"/>
    </source>
</evidence>
<evidence type="ECO:0000256" key="1">
    <source>
        <dbReference type="ARBA" id="ARBA00004496"/>
    </source>
</evidence>
<evidence type="ECO:0000256" key="2">
    <source>
        <dbReference type="ARBA" id="ARBA00008051"/>
    </source>
</evidence>
<dbReference type="InterPro" id="IPR019734">
    <property type="entry name" value="TPR_rpt"/>
</dbReference>
<proteinExistence type="inferred from homology"/>
<dbReference type="Gene3D" id="1.25.40.10">
    <property type="entry name" value="Tetratricopeptide repeat domain"/>
    <property type="match status" value="1"/>
</dbReference>
<evidence type="ECO:0000313" key="8">
    <source>
        <dbReference type="Proteomes" id="UP000261580"/>
    </source>
</evidence>
<dbReference type="Ensembl" id="ENSNBRT00000013730.1">
    <property type="protein sequence ID" value="ENSNBRP00000013358.1"/>
    <property type="gene ID" value="ENSNBRG00000010365.1"/>
</dbReference>
<dbReference type="GO" id="GO:0016176">
    <property type="term" value="F:superoxide-generating NADPH oxidase activator activity"/>
    <property type="evidence" value="ECO:0007669"/>
    <property type="project" value="TreeGrafter"/>
</dbReference>
<dbReference type="Pfam" id="PF13174">
    <property type="entry name" value="TPR_6"/>
    <property type="match status" value="2"/>
</dbReference>
<dbReference type="SMART" id="SM00028">
    <property type="entry name" value="TPR"/>
    <property type="match status" value="3"/>
</dbReference>
<dbReference type="AlphaFoldDB" id="A0A3Q4H0N5"/>
<reference evidence="7" key="2">
    <citation type="submission" date="2025-09" db="UniProtKB">
        <authorList>
            <consortium name="Ensembl"/>
        </authorList>
    </citation>
    <scope>IDENTIFICATION</scope>
</reference>
<keyword evidence="6" id="KW-0802">TPR repeat</keyword>
<dbReference type="PANTHER" id="PTHR15175">
    <property type="entry name" value="NEUTROPHIL CYTOSOLIC FACTOR 2, NEUTROPHIL NADPH OXIDASE FACTOR 2"/>
    <property type="match status" value="1"/>
</dbReference>
<evidence type="ECO:0000256" key="4">
    <source>
        <dbReference type="ARBA" id="ARBA00022490"/>
    </source>
</evidence>
<dbReference type="OMA" id="ATHCRLG"/>
<dbReference type="Proteomes" id="UP000261580">
    <property type="component" value="Unassembled WGS sequence"/>
</dbReference>
<comment type="subcellular location">
    <subcellularLocation>
        <location evidence="1">Cytoplasm</location>
    </subcellularLocation>
</comment>
<name>A0A3Q4H0N5_NEOBR</name>
<reference evidence="7" key="1">
    <citation type="submission" date="2025-08" db="UniProtKB">
        <authorList>
            <consortium name="Ensembl"/>
        </authorList>
    </citation>
    <scope>IDENTIFICATION</scope>
</reference>
<comment type="similarity">
    <text evidence="2">Belongs to the NCF2/NOXA1 family.</text>
</comment>
<keyword evidence="8" id="KW-1185">Reference proteome</keyword>
<keyword evidence="3" id="KW-0728">SH3 domain</keyword>
<dbReference type="GO" id="GO:0042554">
    <property type="term" value="P:superoxide anion generation"/>
    <property type="evidence" value="ECO:0007669"/>
    <property type="project" value="TreeGrafter"/>
</dbReference>
<keyword evidence="5" id="KW-0677">Repeat</keyword>